<dbReference type="EMBL" id="BBMT01000002">
    <property type="protein sequence ID" value="GAL33058.1"/>
    <property type="molecule type" value="Genomic_DNA"/>
</dbReference>
<reference evidence="2 3" key="1">
    <citation type="submission" date="2014-09" db="EMBL/GenBank/DDBJ databases">
        <title>Vibrio maritimus JCM 19240. (C210) whole genome shotgun sequence.</title>
        <authorList>
            <person name="Sawabe T."/>
            <person name="Meirelles P."/>
            <person name="Nakanishi M."/>
            <person name="Sayaka M."/>
            <person name="Hattori M."/>
            <person name="Ohkuma M."/>
        </authorList>
    </citation>
    <scope>NUCLEOTIDE SEQUENCE [LARGE SCALE GENOMIC DNA]</scope>
    <source>
        <strain evidence="2 3">JCM 19240</strain>
    </source>
</reference>
<dbReference type="Gene3D" id="2.30.130.40">
    <property type="entry name" value="LON domain-like"/>
    <property type="match status" value="1"/>
</dbReference>
<organism evidence="2 3">
    <name type="scientific">Vibrio maritimus</name>
    <dbReference type="NCBI Taxonomy" id="990268"/>
    <lineage>
        <taxon>Bacteria</taxon>
        <taxon>Pseudomonadati</taxon>
        <taxon>Pseudomonadota</taxon>
        <taxon>Gammaproteobacteria</taxon>
        <taxon>Vibrionales</taxon>
        <taxon>Vibrionaceae</taxon>
        <taxon>Vibrio</taxon>
    </lineage>
</organism>
<dbReference type="SUPFAM" id="SSF88697">
    <property type="entry name" value="PUA domain-like"/>
    <property type="match status" value="1"/>
</dbReference>
<feature type="domain" description="Lon N-terminal" evidence="1">
    <location>
        <begin position="3"/>
        <end position="185"/>
    </location>
</feature>
<protein>
    <recommendedName>
        <fullName evidence="1">Lon N-terminal domain-containing protein</fullName>
    </recommendedName>
</protein>
<dbReference type="Proteomes" id="UP000029224">
    <property type="component" value="Unassembled WGS sequence"/>
</dbReference>
<evidence type="ECO:0000259" key="1">
    <source>
        <dbReference type="SMART" id="SM00464"/>
    </source>
</evidence>
<comment type="caution">
    <text evidence="2">The sequence shown here is derived from an EMBL/GenBank/DDBJ whole genome shotgun (WGS) entry which is preliminary data.</text>
</comment>
<gene>
    <name evidence="2" type="ORF">JCM19240_6490</name>
</gene>
<dbReference type="InterPro" id="IPR003111">
    <property type="entry name" value="Lon_prtase_N"/>
</dbReference>
<evidence type="ECO:0000313" key="2">
    <source>
        <dbReference type="EMBL" id="GAL33058.1"/>
    </source>
</evidence>
<evidence type="ECO:0000313" key="3">
    <source>
        <dbReference type="Proteomes" id="UP000029224"/>
    </source>
</evidence>
<reference evidence="2 3" key="2">
    <citation type="submission" date="2014-09" db="EMBL/GenBank/DDBJ databases">
        <authorList>
            <consortium name="NBRP consortium"/>
            <person name="Sawabe T."/>
            <person name="Meirelles P."/>
            <person name="Nakanishi M."/>
            <person name="Sayaka M."/>
            <person name="Hattori M."/>
            <person name="Ohkuma M."/>
        </authorList>
    </citation>
    <scope>NUCLEOTIDE SEQUENCE [LARGE SCALE GENOMIC DNA]</scope>
    <source>
        <strain evidence="2 3">JCM 19240</strain>
    </source>
</reference>
<dbReference type="OrthoDB" id="8558970at2"/>
<dbReference type="InterPro" id="IPR046336">
    <property type="entry name" value="Lon_prtase_N_sf"/>
</dbReference>
<dbReference type="AlphaFoldDB" id="A0A090T1P2"/>
<dbReference type="PANTHER" id="PTHR46732:SF8">
    <property type="entry name" value="ATP-DEPENDENT PROTEASE LA (LON) DOMAIN PROTEIN"/>
    <property type="match status" value="1"/>
</dbReference>
<dbReference type="PANTHER" id="PTHR46732">
    <property type="entry name" value="ATP-DEPENDENT PROTEASE LA (LON) DOMAIN PROTEIN"/>
    <property type="match status" value="1"/>
</dbReference>
<name>A0A090T1P2_9VIBR</name>
<accession>A0A090T1P2</accession>
<dbReference type="Pfam" id="PF02190">
    <property type="entry name" value="LON_substr_bdg"/>
    <property type="match status" value="1"/>
</dbReference>
<keyword evidence="3" id="KW-1185">Reference proteome</keyword>
<proteinExistence type="predicted"/>
<sequence length="198" mass="22657">MSQIMLFPLRSVVLPEGKMRLRIFEPRYKRMVTECLKNETGFGVCLISGDSSSVPNNVSEIGTFVSIVDFETLDDGMLGITVSGIKKFRVMDVRADDDGLRSASVKWLEGWATEELSDENQFLGERLQDVYKKFPQIGDLYLHRFFDDASWVSQRWLEVLPLECHHFEHLVTQPDCSTAVNFLAEAFKSGDIQEETRH</sequence>
<dbReference type="InterPro" id="IPR015947">
    <property type="entry name" value="PUA-like_sf"/>
</dbReference>
<dbReference type="SMART" id="SM00464">
    <property type="entry name" value="LON"/>
    <property type="match status" value="1"/>
</dbReference>